<feature type="compositionally biased region" description="Low complexity" evidence="2">
    <location>
        <begin position="107"/>
        <end position="116"/>
    </location>
</feature>
<evidence type="ECO:0008006" key="5">
    <source>
        <dbReference type="Google" id="ProtNLM"/>
    </source>
</evidence>
<feature type="compositionally biased region" description="Basic and acidic residues" evidence="2">
    <location>
        <begin position="126"/>
        <end position="137"/>
    </location>
</feature>
<feature type="compositionally biased region" description="Acidic residues" evidence="2">
    <location>
        <begin position="285"/>
        <end position="295"/>
    </location>
</feature>
<feature type="compositionally biased region" description="Low complexity" evidence="2">
    <location>
        <begin position="30"/>
        <end position="39"/>
    </location>
</feature>
<keyword evidence="4" id="KW-1185">Reference proteome</keyword>
<dbReference type="Pfam" id="PF13516">
    <property type="entry name" value="LRR_6"/>
    <property type="match status" value="1"/>
</dbReference>
<name>A0A9W8M1B8_9FUNG</name>
<dbReference type="PANTHER" id="PTHR24111:SF0">
    <property type="entry name" value="LEUCINE-RICH REPEAT-CONTAINING PROTEIN"/>
    <property type="match status" value="1"/>
</dbReference>
<dbReference type="InterPro" id="IPR052201">
    <property type="entry name" value="LRR-containing_regulator"/>
</dbReference>
<organism evidence="3 4">
    <name type="scientific">Coemansia brasiliensis</name>
    <dbReference type="NCBI Taxonomy" id="2650707"/>
    <lineage>
        <taxon>Eukaryota</taxon>
        <taxon>Fungi</taxon>
        <taxon>Fungi incertae sedis</taxon>
        <taxon>Zoopagomycota</taxon>
        <taxon>Kickxellomycotina</taxon>
        <taxon>Kickxellomycetes</taxon>
        <taxon>Kickxellales</taxon>
        <taxon>Kickxellaceae</taxon>
        <taxon>Coemansia</taxon>
    </lineage>
</organism>
<dbReference type="InterPro" id="IPR001611">
    <property type="entry name" value="Leu-rich_rpt"/>
</dbReference>
<feature type="compositionally biased region" description="Low complexity" evidence="2">
    <location>
        <begin position="320"/>
        <end position="333"/>
    </location>
</feature>
<evidence type="ECO:0000256" key="2">
    <source>
        <dbReference type="SAM" id="MobiDB-lite"/>
    </source>
</evidence>
<proteinExistence type="predicted"/>
<feature type="compositionally biased region" description="Polar residues" evidence="2">
    <location>
        <begin position="89"/>
        <end position="106"/>
    </location>
</feature>
<feature type="compositionally biased region" description="Polar residues" evidence="2">
    <location>
        <begin position="42"/>
        <end position="60"/>
    </location>
</feature>
<dbReference type="InterPro" id="IPR032675">
    <property type="entry name" value="LRR_dom_sf"/>
</dbReference>
<evidence type="ECO:0000313" key="4">
    <source>
        <dbReference type="Proteomes" id="UP001139887"/>
    </source>
</evidence>
<gene>
    <name evidence="3" type="ORF">IWW36_001634</name>
</gene>
<dbReference type="EMBL" id="JANBUW010000024">
    <property type="protein sequence ID" value="KAJ2850739.1"/>
    <property type="molecule type" value="Genomic_DNA"/>
</dbReference>
<accession>A0A9W8M1B8</accession>
<feature type="region of interest" description="Disordered" evidence="2">
    <location>
        <begin position="285"/>
        <end position="333"/>
    </location>
</feature>
<feature type="compositionally biased region" description="Basic residues" evidence="2">
    <location>
        <begin position="1"/>
        <end position="11"/>
    </location>
</feature>
<keyword evidence="1" id="KW-0677">Repeat</keyword>
<dbReference type="PANTHER" id="PTHR24111">
    <property type="entry name" value="LEUCINE-RICH REPEAT-CONTAINING PROTEIN 34"/>
    <property type="match status" value="1"/>
</dbReference>
<dbReference type="Gene3D" id="3.80.10.10">
    <property type="entry name" value="Ribonuclease Inhibitor"/>
    <property type="match status" value="3"/>
</dbReference>
<dbReference type="OrthoDB" id="120976at2759"/>
<sequence>MPRPTRRHARKASATTAEEILLPAELMAGLTSTLSPSEPLSHDTTSTADPLSADTGSTTAEEGHSESANDPITPAGLELAPLFPLAQASSANEDTALSTGEDTQLGSSNDANNDAALNESTAEPKSILKEPRTEDSNGSRWSLWPGAKKWLSGTLMLNARDERYPTFDLGAGIPAGRQNSEDDAAAAAAAALNRTAPSLDFERSTNFVPPLSQERIKSTEFWTNFALELDPSRLKRIRFSMPLIITEFDPEHSRVCDTDDPLLTSLETTTKALRNCLDRDDAIESCDESESTNEDSEQHNSLADSVGGIDHDDGQHITESQNSNSSRSSTSIHSIQPVAWQQHPLQWDVEALSHRQYRVQEVWEIYERTCRAFDIEPLSSFEKILLQHVREDQVLGSINLAGSDINGVHMSCFAEMLDLNFGLVRLELSHCSIDDDAARVLAYSLLCNDSVQYLSVAHNTRLRSDGVRYISILVRHSKQLKSLDISGIAIRKKSAGYLAAALAGLGANWSFGRGSMHKKDTAYEQISLRVLQMNSCGLKPAALAILASGVRLSPLQHLSLRLNSLGASAGPILREMLFGDPPQKDEQSQPHQHRPISVSLHGLSDAQLASDPHAQPPGTAGDSPRVSQLRSLDLSQNDLGRAALDLAEGLLWNTNLRSLMLRQNKLQPAIFAPFIECLGVNRGLVYLDISRNPVCGPETAVLEVLSQVIGQNQSLRGLFMSATAMTSEGAIALAECLPDLHNLERLDVSENPGIDVAGLMALSASIKLNKSLICVEITVNTGDDVCAALEQSIAQVCIANMQRLDTANTKSSDIELDISPQAVHVWTHADFAPESDIPGVVATKVSSENDRYECTSLVTDIAAVKRTSIASTNDTADQS</sequence>
<evidence type="ECO:0000256" key="1">
    <source>
        <dbReference type="ARBA" id="ARBA00022737"/>
    </source>
</evidence>
<comment type="caution">
    <text evidence="3">The sequence shown here is derived from an EMBL/GenBank/DDBJ whole genome shotgun (WGS) entry which is preliminary data.</text>
</comment>
<protein>
    <recommendedName>
        <fullName evidence="5">RNI-like protein</fullName>
    </recommendedName>
</protein>
<feature type="region of interest" description="Disordered" evidence="2">
    <location>
        <begin position="1"/>
        <end position="20"/>
    </location>
</feature>
<dbReference type="Proteomes" id="UP001139887">
    <property type="component" value="Unassembled WGS sequence"/>
</dbReference>
<dbReference type="AlphaFoldDB" id="A0A9W8M1B8"/>
<dbReference type="SUPFAM" id="SSF52047">
    <property type="entry name" value="RNI-like"/>
    <property type="match status" value="1"/>
</dbReference>
<evidence type="ECO:0000313" key="3">
    <source>
        <dbReference type="EMBL" id="KAJ2850739.1"/>
    </source>
</evidence>
<dbReference type="SMART" id="SM00368">
    <property type="entry name" value="LRR_RI"/>
    <property type="match status" value="8"/>
</dbReference>
<reference evidence="3" key="1">
    <citation type="submission" date="2022-07" db="EMBL/GenBank/DDBJ databases">
        <title>Phylogenomic reconstructions and comparative analyses of Kickxellomycotina fungi.</title>
        <authorList>
            <person name="Reynolds N.K."/>
            <person name="Stajich J.E."/>
            <person name="Barry K."/>
            <person name="Grigoriev I.V."/>
            <person name="Crous P."/>
            <person name="Smith M.E."/>
        </authorList>
    </citation>
    <scope>NUCLEOTIDE SEQUENCE</scope>
    <source>
        <strain evidence="3">NRRL 1566</strain>
    </source>
</reference>
<feature type="region of interest" description="Disordered" evidence="2">
    <location>
        <begin position="29"/>
        <end position="76"/>
    </location>
</feature>
<feature type="region of interest" description="Disordered" evidence="2">
    <location>
        <begin position="89"/>
        <end position="141"/>
    </location>
</feature>